<evidence type="ECO:0000256" key="1">
    <source>
        <dbReference type="ARBA" id="ARBA00004541"/>
    </source>
</evidence>
<dbReference type="GO" id="GO:0032588">
    <property type="term" value="C:trans-Golgi network membrane"/>
    <property type="evidence" value="ECO:0000318"/>
    <property type="project" value="GO_Central"/>
</dbReference>
<comment type="subcellular location">
    <subcellularLocation>
        <location evidence="1">Cytoplasmic vesicle</location>
    </subcellularLocation>
    <subcellularLocation>
        <location evidence="2">Golgi apparatus</location>
        <location evidence="2">trans-Golgi network</location>
    </subcellularLocation>
</comment>
<evidence type="ECO:0000256" key="5">
    <source>
        <dbReference type="SAM" id="MobiDB-lite"/>
    </source>
</evidence>
<feature type="region of interest" description="Disordered" evidence="5">
    <location>
        <begin position="631"/>
        <end position="690"/>
    </location>
</feature>
<dbReference type="Proteomes" id="UP000001554">
    <property type="component" value="Chromosome 13"/>
</dbReference>
<feature type="compositionally biased region" description="Polar residues" evidence="5">
    <location>
        <begin position="591"/>
        <end position="604"/>
    </location>
</feature>
<feature type="region of interest" description="Disordered" evidence="5">
    <location>
        <begin position="248"/>
        <end position="298"/>
    </location>
</feature>
<evidence type="ECO:0000313" key="8">
    <source>
        <dbReference type="RefSeq" id="XP_035694975.1"/>
    </source>
</evidence>
<evidence type="ECO:0000313" key="7">
    <source>
        <dbReference type="Proteomes" id="UP000001554"/>
    </source>
</evidence>
<dbReference type="InterPro" id="IPR058028">
    <property type="entry name" value="Tepsin_VHS/ENTH-like"/>
</dbReference>
<feature type="compositionally biased region" description="Polar residues" evidence="5">
    <location>
        <begin position="280"/>
        <end position="294"/>
    </location>
</feature>
<keyword evidence="3" id="KW-0333">Golgi apparatus</keyword>
<feature type="region of interest" description="Disordered" evidence="5">
    <location>
        <begin position="589"/>
        <end position="609"/>
    </location>
</feature>
<dbReference type="RefSeq" id="XP_035694975.1">
    <property type="nucleotide sequence ID" value="XM_035839082.1"/>
</dbReference>
<feature type="region of interest" description="Disordered" evidence="5">
    <location>
        <begin position="146"/>
        <end position="166"/>
    </location>
</feature>
<dbReference type="KEGG" id="bfo:118428849"/>
<protein>
    <submittedName>
        <fullName evidence="8">AP-4 complex accessory subunit tepsin-like</fullName>
    </submittedName>
</protein>
<dbReference type="GO" id="GO:0031410">
    <property type="term" value="C:cytoplasmic vesicle"/>
    <property type="evidence" value="ECO:0007669"/>
    <property type="project" value="UniProtKB-SubCell"/>
</dbReference>
<organism evidence="7 8">
    <name type="scientific">Branchiostoma floridae</name>
    <name type="common">Florida lancelet</name>
    <name type="synonym">Amphioxus</name>
    <dbReference type="NCBI Taxonomy" id="7739"/>
    <lineage>
        <taxon>Eukaryota</taxon>
        <taxon>Metazoa</taxon>
        <taxon>Chordata</taxon>
        <taxon>Cephalochordata</taxon>
        <taxon>Leptocardii</taxon>
        <taxon>Amphioxiformes</taxon>
        <taxon>Branchiostomatidae</taxon>
        <taxon>Branchiostoma</taxon>
    </lineage>
</organism>
<keyword evidence="7" id="KW-1185">Reference proteome</keyword>
<dbReference type="InterPro" id="IPR013809">
    <property type="entry name" value="ENTH"/>
</dbReference>
<dbReference type="PANTHER" id="PTHR21514:SF0">
    <property type="entry name" value="AP-4 COMPLEX ACCESSORY SUBUNIT TEPSIN"/>
    <property type="match status" value="1"/>
</dbReference>
<proteinExistence type="predicted"/>
<keyword evidence="4" id="KW-0968">Cytoplasmic vesicle</keyword>
<feature type="compositionally biased region" description="Polar residues" evidence="5">
    <location>
        <begin position="248"/>
        <end position="257"/>
    </location>
</feature>
<dbReference type="OMA" id="TENCERS"/>
<dbReference type="SUPFAM" id="SSF48464">
    <property type="entry name" value="ENTH/VHS domain"/>
    <property type="match status" value="1"/>
</dbReference>
<accession>A0A9J7M9A0</accession>
<name>A0A9J7M9A0_BRAFL</name>
<dbReference type="GeneID" id="118428849"/>
<dbReference type="InterPro" id="IPR039273">
    <property type="entry name" value="TEPSIN"/>
</dbReference>
<dbReference type="OrthoDB" id="118154at2759"/>
<reference evidence="8" key="2">
    <citation type="submission" date="2025-08" db="UniProtKB">
        <authorList>
            <consortium name="RefSeq"/>
        </authorList>
    </citation>
    <scope>IDENTIFICATION</scope>
    <source>
        <strain evidence="8">S238N-H82</strain>
        <tissue evidence="8">Testes</tissue>
    </source>
</reference>
<dbReference type="InterPro" id="IPR035802">
    <property type="entry name" value="ENTH/VHS_tepsin"/>
</dbReference>
<gene>
    <name evidence="8" type="primary">LOC118428849</name>
</gene>
<dbReference type="InterPro" id="IPR008942">
    <property type="entry name" value="ENTH_VHS"/>
</dbReference>
<reference evidence="7" key="1">
    <citation type="journal article" date="2020" name="Nat. Ecol. Evol.">
        <title>Deeply conserved synteny resolves early events in vertebrate evolution.</title>
        <authorList>
            <person name="Simakov O."/>
            <person name="Marletaz F."/>
            <person name="Yue J.X."/>
            <person name="O'Connell B."/>
            <person name="Jenkins J."/>
            <person name="Brandt A."/>
            <person name="Calef R."/>
            <person name="Tung C.H."/>
            <person name="Huang T.K."/>
            <person name="Schmutz J."/>
            <person name="Satoh N."/>
            <person name="Yu J.K."/>
            <person name="Putnam N.H."/>
            <person name="Green R.E."/>
            <person name="Rokhsar D.S."/>
        </authorList>
    </citation>
    <scope>NUCLEOTIDE SEQUENCE [LARGE SCALE GENOMIC DNA]</scope>
    <source>
        <strain evidence="7">S238N-H82</strain>
    </source>
</reference>
<dbReference type="AlphaFoldDB" id="A0A9J7M9A0"/>
<dbReference type="PROSITE" id="PS50942">
    <property type="entry name" value="ENTH"/>
    <property type="match status" value="1"/>
</dbReference>
<evidence type="ECO:0000256" key="3">
    <source>
        <dbReference type="ARBA" id="ARBA00023034"/>
    </source>
</evidence>
<feature type="domain" description="ENTH" evidence="6">
    <location>
        <begin position="19"/>
        <end position="152"/>
    </location>
</feature>
<evidence type="ECO:0000259" key="6">
    <source>
        <dbReference type="PROSITE" id="PS50942"/>
    </source>
</evidence>
<dbReference type="Pfam" id="PF25827">
    <property type="entry name" value="TVHS-like"/>
    <property type="match status" value="1"/>
</dbReference>
<feature type="compositionally biased region" description="Polar residues" evidence="5">
    <location>
        <begin position="153"/>
        <end position="166"/>
    </location>
</feature>
<dbReference type="Pfam" id="PF01417">
    <property type="entry name" value="ENTH"/>
    <property type="match status" value="1"/>
</dbReference>
<dbReference type="PANTHER" id="PTHR21514">
    <property type="entry name" value="AP-4 COMPLEX ACCESSORY SUBUNIT TEPSIN"/>
    <property type="match status" value="1"/>
</dbReference>
<dbReference type="CDD" id="cd03572">
    <property type="entry name" value="ENTH_like_Tepsin"/>
    <property type="match status" value="1"/>
</dbReference>
<dbReference type="Gene3D" id="1.25.40.90">
    <property type="match status" value="2"/>
</dbReference>
<evidence type="ECO:0000256" key="2">
    <source>
        <dbReference type="ARBA" id="ARBA00004601"/>
    </source>
</evidence>
<feature type="compositionally biased region" description="Polar residues" evidence="5">
    <location>
        <begin position="637"/>
        <end position="646"/>
    </location>
</feature>
<evidence type="ECO:0000256" key="4">
    <source>
        <dbReference type="ARBA" id="ARBA00023329"/>
    </source>
</evidence>
<sequence length="690" mass="75293">MRVDYSKMAAASGVVSGLVEKVTFVGKLPTLVKATSDDESPTPGYLYQEINAMLHESSSQCQQVLDYLVDRLKKDSFHVKIKVLRVMKHLIENGPPEFQQGLRRRSEGIKAATSYSGPADPLHGHAPYVVVRKTATEVSSILFNTENCERSPNRPTASNNRPSVQTGIGNLQTSAGRMQGFGNTVSQNTNKSLGTTILSNLKGWTEGVSGSNNNQYQPIGGQPLPPHSSGALVGGYKPAMIDTSVGQQYSPQVSPQRKSYHTAGKAGGGWEDATSKHFHGNNTHSKSDNSGDSTELSERLETVSVEDRTQETQLVTDYTSCQAQSTRPPSREELQQFIKRCSALNCDVILQLLNDKLSHSDPQVQLKILFVLEHLMKTDLVTTEQLLELFSPTLETLSTGGQGAQQAKATKILRQLTFQPPPPLLQKTEDNQTSAALNTRGKVEVPDRSNFQTSLFSGMTLQTGVGKQLVNIETNTSGENTVTTTLLENQDLKRTHSDFQEDIQLQMSSSMGTKSLHLQDLLFLDVSDQSERTEEKGQHNNNVPILNTVQENTVVQEPYSGQYGEQSKEGNSSEAVLKDSGVVELEEHLMSGSSVNRSPSQPASLSHVEQKVDSEAGNSVSNFTFLDRTLPTDKRNNLNQNGTVGNSGMAGKAGGREQISNAPLSQKKRTAGRNNDPFNFVQDAMQACKK</sequence>